<dbReference type="GO" id="GO:0009007">
    <property type="term" value="F:site-specific DNA-methyltransferase (adenine-specific) activity"/>
    <property type="evidence" value="ECO:0007669"/>
    <property type="project" value="UniProtKB-EC"/>
</dbReference>
<evidence type="ECO:0000256" key="3">
    <source>
        <dbReference type="ARBA" id="ARBA00011900"/>
    </source>
</evidence>
<feature type="domain" description="N6 adenine-specific DNA methyltransferase N-terminal" evidence="12">
    <location>
        <begin position="10"/>
        <end position="122"/>
    </location>
</feature>
<dbReference type="InterPro" id="IPR003356">
    <property type="entry name" value="DNA_methylase_A-5"/>
</dbReference>
<evidence type="ECO:0000256" key="8">
    <source>
        <dbReference type="ARBA" id="ARBA00023125"/>
    </source>
</evidence>
<evidence type="ECO:0000313" key="13">
    <source>
        <dbReference type="EMBL" id="AFF21088.1"/>
    </source>
</evidence>
<dbReference type="InterPro" id="IPR038333">
    <property type="entry name" value="T1MK-like_N_sf"/>
</dbReference>
<dbReference type="EMBL" id="CP002953">
    <property type="protein sequence ID" value="AFF21088.1"/>
    <property type="molecule type" value="Genomic_DNA"/>
</dbReference>
<dbReference type="AlphaFoldDB" id="A0ABC7ZID0"/>
<dbReference type="InterPro" id="IPR000055">
    <property type="entry name" value="Restrct_endonuc_typeI_TRD"/>
</dbReference>
<evidence type="ECO:0000256" key="2">
    <source>
        <dbReference type="ARBA" id="ARBA00010923"/>
    </source>
</evidence>
<keyword evidence="5" id="KW-0808">Transferase</keyword>
<evidence type="ECO:0000313" key="14">
    <source>
        <dbReference type="Proteomes" id="UP000007885"/>
    </source>
</evidence>
<dbReference type="Gene3D" id="3.40.50.150">
    <property type="entry name" value="Vaccinia Virus protein VP39"/>
    <property type="match status" value="1"/>
</dbReference>
<keyword evidence="4" id="KW-0489">Methyltransferase</keyword>
<dbReference type="PANTHER" id="PTHR42933">
    <property type="entry name" value="SLR6095 PROTEIN"/>
    <property type="match status" value="1"/>
</dbReference>
<proteinExistence type="inferred from homology"/>
<evidence type="ECO:0000259" key="10">
    <source>
        <dbReference type="Pfam" id="PF01420"/>
    </source>
</evidence>
<reference evidence="13 14" key="1">
    <citation type="submission" date="2011-07" db="EMBL/GenBank/DDBJ databases">
        <authorList>
            <person name="Bertoli M.T."/>
            <person name="Kersulyte D."/>
            <person name="Pascasio M.A."/>
            <person name="Berg D.E."/>
        </authorList>
    </citation>
    <scope>NUCLEOTIDE SEQUENCE [LARGE SCALE GENOMIC DNA]</scope>
    <source>
        <strain evidence="13 14">ELS37</strain>
    </source>
</reference>
<evidence type="ECO:0000256" key="6">
    <source>
        <dbReference type="ARBA" id="ARBA00022691"/>
    </source>
</evidence>
<dbReference type="GO" id="GO:0003677">
    <property type="term" value="F:DNA binding"/>
    <property type="evidence" value="ECO:0007669"/>
    <property type="project" value="UniProtKB-KW"/>
</dbReference>
<comment type="catalytic activity">
    <reaction evidence="9">
        <text>a 2'-deoxyadenosine in DNA + S-adenosyl-L-methionine = an N(6)-methyl-2'-deoxyadenosine in DNA + S-adenosyl-L-homocysteine + H(+)</text>
        <dbReference type="Rhea" id="RHEA:15197"/>
        <dbReference type="Rhea" id="RHEA-COMP:12418"/>
        <dbReference type="Rhea" id="RHEA-COMP:12419"/>
        <dbReference type="ChEBI" id="CHEBI:15378"/>
        <dbReference type="ChEBI" id="CHEBI:57856"/>
        <dbReference type="ChEBI" id="CHEBI:59789"/>
        <dbReference type="ChEBI" id="CHEBI:90615"/>
        <dbReference type="ChEBI" id="CHEBI:90616"/>
        <dbReference type="EC" id="2.1.1.72"/>
    </reaction>
</comment>
<dbReference type="InterPro" id="IPR022749">
    <property type="entry name" value="D12N6_MeTrfase_N"/>
</dbReference>
<dbReference type="KEGG" id="hpe:HPELS_07895"/>
<dbReference type="InterPro" id="IPR002052">
    <property type="entry name" value="DNA_methylase_N6_adenine_CS"/>
</dbReference>
<dbReference type="Gene3D" id="1.20.1260.30">
    <property type="match status" value="1"/>
</dbReference>
<evidence type="ECO:0000256" key="7">
    <source>
        <dbReference type="ARBA" id="ARBA00022747"/>
    </source>
</evidence>
<comment type="similarity">
    <text evidence="1">Belongs to the N(4)/N(6)-methyltransferase family.</text>
</comment>
<dbReference type="PROSITE" id="PS00092">
    <property type="entry name" value="N6_MTASE"/>
    <property type="match status" value="1"/>
</dbReference>
<dbReference type="Pfam" id="PF02384">
    <property type="entry name" value="N6_Mtase"/>
    <property type="match status" value="1"/>
</dbReference>
<dbReference type="InterPro" id="IPR044946">
    <property type="entry name" value="Restrct_endonuc_typeI_TRD_sf"/>
</dbReference>
<keyword evidence="8" id="KW-0238">DNA-binding</keyword>
<dbReference type="EC" id="2.1.1.72" evidence="3"/>
<evidence type="ECO:0000256" key="5">
    <source>
        <dbReference type="ARBA" id="ARBA00022679"/>
    </source>
</evidence>
<dbReference type="SUPFAM" id="SSF53335">
    <property type="entry name" value="S-adenosyl-L-methionine-dependent methyltransferases"/>
    <property type="match status" value="1"/>
</dbReference>
<dbReference type="InterPro" id="IPR051537">
    <property type="entry name" value="DNA_Adenine_Mtase"/>
</dbReference>
<evidence type="ECO:0000256" key="4">
    <source>
        <dbReference type="ARBA" id="ARBA00022603"/>
    </source>
</evidence>
<sequence length="773" mass="86592">MAIKKSELYSSLWAGADSLRGGMDASEYKNYVLNLLFLKYISDKARNNNFSEIEVPQGCFYEDVLALEGDKEIGDKLNKIIAKIAKRNDLESVIDSVDFNDNTKLGEGKAMMDTLSNLVKIFADLSLGAHGALDDDLLGDAYEYLMRHFASESGKSKGQFYTPSEVSLLLSLLLGIDANTRQDKSIYDPTCGSGSLLLKASSLAGKKGLTIYGQEKDISTTALCKMNMILHNSADADIAKGGSSTLSNPLFIKNGMLQTFDYVVANPPFSLKNWTDGLSIDPKSKQVINDRFNRFEDGTPPEKNGDFAFLLHIIKSLKDTGKGAVILPHGVLFRGNAEGAIRKNLLLKGYIKGVIGLAPNLFYGTSIPACVIVLDKENARARKGVFMIDASKDFKKDGNKNRLRDQDVQKMIDTFNAYKEIPYYSKMVSLEEISANDYNLNIPRYIAAQQELEKDLFALINSHKASYLPKNEIKAYAPYFQVFKELKNTLFKKSDKEGYYALKTECENIKELITQSLEYQTFHASVLSALDHYLYSLDALILKKESVKKALSFELLSQRKRLKGFNQAWQKVRLGDMTTSFTKQTGFDYSASIKPTLIKEQLPNYIPFIQNKDFSGHYINYKTDYFIPNEIAIRFPQILLNEKCLLISIVGSIGNVAVFNHSQDAFTGCAIAVLKFKEKKSLDFVMHFLMSASGQKSLLNIVKASSHKSIILADLRDLLIPLPPLNEQIAIANILSDVDHEIISLKNKKRQFENIKKALNHDLMSAKIRVLKK</sequence>
<dbReference type="Proteomes" id="UP000007885">
    <property type="component" value="Chromosome"/>
</dbReference>
<dbReference type="Gene3D" id="3.90.220.20">
    <property type="entry name" value="DNA methylase specificity domains"/>
    <property type="match status" value="1"/>
</dbReference>
<evidence type="ECO:0000259" key="11">
    <source>
        <dbReference type="Pfam" id="PF02384"/>
    </source>
</evidence>
<dbReference type="Pfam" id="PF12161">
    <property type="entry name" value="HsdM_N"/>
    <property type="match status" value="1"/>
</dbReference>
<dbReference type="PRINTS" id="PR00507">
    <property type="entry name" value="N12N6MTFRASE"/>
</dbReference>
<dbReference type="SUPFAM" id="SSF116734">
    <property type="entry name" value="DNA methylase specificity domain"/>
    <property type="match status" value="1"/>
</dbReference>
<accession>A0ABC7ZID0</accession>
<dbReference type="InterPro" id="IPR004546">
    <property type="entry name" value="Restrct_endonuc_T1M"/>
</dbReference>
<evidence type="ECO:0000256" key="9">
    <source>
        <dbReference type="ARBA" id="ARBA00047942"/>
    </source>
</evidence>
<gene>
    <name evidence="13" type="ORF">HPELS_07895</name>
</gene>
<comment type="similarity">
    <text evidence="2">Belongs to the type-I restriction system S methylase family.</text>
</comment>
<keyword evidence="7" id="KW-0680">Restriction system</keyword>
<dbReference type="InterPro" id="IPR029063">
    <property type="entry name" value="SAM-dependent_MTases_sf"/>
</dbReference>
<dbReference type="PANTHER" id="PTHR42933:SF3">
    <property type="entry name" value="TYPE I RESTRICTION ENZYME MJAVIII METHYLASE SUBUNIT"/>
    <property type="match status" value="1"/>
</dbReference>
<dbReference type="Pfam" id="PF01420">
    <property type="entry name" value="Methylase_S"/>
    <property type="match status" value="1"/>
</dbReference>
<evidence type="ECO:0000256" key="1">
    <source>
        <dbReference type="ARBA" id="ARBA00006594"/>
    </source>
</evidence>
<keyword evidence="6" id="KW-0949">S-adenosyl-L-methionine</keyword>
<organism evidence="13 14">
    <name type="scientific">Helicobacter pylori ELS37</name>
    <dbReference type="NCBI Taxonomy" id="1055527"/>
    <lineage>
        <taxon>Bacteria</taxon>
        <taxon>Pseudomonadati</taxon>
        <taxon>Campylobacterota</taxon>
        <taxon>Epsilonproteobacteria</taxon>
        <taxon>Campylobacterales</taxon>
        <taxon>Helicobacteraceae</taxon>
        <taxon>Helicobacter</taxon>
    </lineage>
</organism>
<protein>
    <recommendedName>
        <fullName evidence="3">site-specific DNA-methyltransferase (adenine-specific)</fullName>
        <ecNumber evidence="3">2.1.1.72</ecNumber>
    </recommendedName>
</protein>
<feature type="domain" description="Type I restriction modification DNA specificity" evidence="10">
    <location>
        <begin position="568"/>
        <end position="750"/>
    </location>
</feature>
<evidence type="ECO:0000259" key="12">
    <source>
        <dbReference type="Pfam" id="PF12161"/>
    </source>
</evidence>
<feature type="domain" description="DNA methylase adenine-specific" evidence="11">
    <location>
        <begin position="134"/>
        <end position="453"/>
    </location>
</feature>
<dbReference type="NCBIfam" id="TIGR00497">
    <property type="entry name" value="hsdM"/>
    <property type="match status" value="1"/>
</dbReference>
<name>A0ABC7ZID0_HELPX</name>
<dbReference type="GO" id="GO:0032259">
    <property type="term" value="P:methylation"/>
    <property type="evidence" value="ECO:0007669"/>
    <property type="project" value="UniProtKB-KW"/>
</dbReference>
<dbReference type="GO" id="GO:0009307">
    <property type="term" value="P:DNA restriction-modification system"/>
    <property type="evidence" value="ECO:0007669"/>
    <property type="project" value="UniProtKB-KW"/>
</dbReference>